<reference evidence="1" key="1">
    <citation type="journal article" date="2018" name="Nat. Genet.">
        <title>Extensive intraspecific gene order and gene structural variations between Mo17 and other maize genomes.</title>
        <authorList>
            <person name="Sun S."/>
            <person name="Zhou Y."/>
            <person name="Chen J."/>
            <person name="Shi J."/>
            <person name="Zhao H."/>
            <person name="Zhao H."/>
            <person name="Song W."/>
            <person name="Zhang M."/>
            <person name="Cui Y."/>
            <person name="Dong X."/>
            <person name="Liu H."/>
            <person name="Ma X."/>
            <person name="Jiao Y."/>
            <person name="Wang B."/>
            <person name="Wei X."/>
            <person name="Stein J.C."/>
            <person name="Glaubitz J.C."/>
            <person name="Lu F."/>
            <person name="Yu G."/>
            <person name="Liang C."/>
            <person name="Fengler K."/>
            <person name="Li B."/>
            <person name="Rafalski A."/>
            <person name="Schnable P.S."/>
            <person name="Ware D.H."/>
            <person name="Buckler E.S."/>
            <person name="Lai J."/>
        </authorList>
    </citation>
    <scope>NUCLEOTIDE SEQUENCE [LARGE SCALE GENOMIC DNA]</scope>
    <source>
        <tissue evidence="1">Seedling</tissue>
    </source>
</reference>
<gene>
    <name evidence="1" type="ORF">Zm00014a_038668</name>
</gene>
<organism evidence="1">
    <name type="scientific">Zea mays</name>
    <name type="common">Maize</name>
    <dbReference type="NCBI Taxonomy" id="4577"/>
    <lineage>
        <taxon>Eukaryota</taxon>
        <taxon>Viridiplantae</taxon>
        <taxon>Streptophyta</taxon>
        <taxon>Embryophyta</taxon>
        <taxon>Tracheophyta</taxon>
        <taxon>Spermatophyta</taxon>
        <taxon>Magnoliopsida</taxon>
        <taxon>Liliopsida</taxon>
        <taxon>Poales</taxon>
        <taxon>Poaceae</taxon>
        <taxon>PACMAD clade</taxon>
        <taxon>Panicoideae</taxon>
        <taxon>Andropogonodae</taxon>
        <taxon>Andropogoneae</taxon>
        <taxon>Tripsacinae</taxon>
        <taxon>Zea</taxon>
    </lineage>
</organism>
<evidence type="ECO:0000313" key="1">
    <source>
        <dbReference type="EMBL" id="PWZ19964.1"/>
    </source>
</evidence>
<comment type="caution">
    <text evidence="1">The sequence shown here is derived from an EMBL/GenBank/DDBJ whole genome shotgun (WGS) entry which is preliminary data.</text>
</comment>
<name>A0A3L6EFZ1_MAIZE</name>
<sequence length="167" mass="18473">MNPNPKLPSPPPCPSIDRLMDPMRAGGVIDHVIEPKVVGVQCRLDRGWWGRPGDVSQIAFGLLQQRCEDEVLEVAQRDHELVTEPAQQPRALDLAPTGDPHRGLLSRITPHLELHRRLNLPGQGHVPCGEIYEALELRNGGSDYFVKGVLKSEGIILALFAMHSYSP</sequence>
<dbReference type="Proteomes" id="UP000251960">
    <property type="component" value="Chromosome 5"/>
</dbReference>
<dbReference type="AlphaFoldDB" id="A0A3L6EFZ1"/>
<protein>
    <submittedName>
        <fullName evidence="1">Uncharacterized protein</fullName>
    </submittedName>
</protein>
<dbReference type="EMBL" id="NCVQ01000006">
    <property type="protein sequence ID" value="PWZ19964.1"/>
    <property type="molecule type" value="Genomic_DNA"/>
</dbReference>
<accession>A0A3L6EFZ1</accession>
<proteinExistence type="predicted"/>